<feature type="compositionally biased region" description="Low complexity" evidence="2">
    <location>
        <begin position="73"/>
        <end position="82"/>
    </location>
</feature>
<reference evidence="3" key="2">
    <citation type="submission" date="2017-05" db="UniProtKB">
        <authorList>
            <consortium name="EnsemblMetazoa"/>
        </authorList>
    </citation>
    <scope>IDENTIFICATION</scope>
</reference>
<feature type="region of interest" description="Disordered" evidence="2">
    <location>
        <begin position="548"/>
        <end position="569"/>
    </location>
</feature>
<dbReference type="eggNOG" id="ENOG502QPT0">
    <property type="taxonomic scope" value="Eukaryota"/>
</dbReference>
<feature type="coiled-coil region" evidence="1">
    <location>
        <begin position="343"/>
        <end position="377"/>
    </location>
</feature>
<dbReference type="KEGG" id="aqu:109590433"/>
<keyword evidence="4" id="KW-1185">Reference proteome</keyword>
<dbReference type="PANTHER" id="PTHR21574:SF0">
    <property type="entry name" value="CENTROSOMAL PROTEIN OF 120 KDA"/>
    <property type="match status" value="1"/>
</dbReference>
<evidence type="ECO:0000256" key="2">
    <source>
        <dbReference type="SAM" id="MobiDB-lite"/>
    </source>
</evidence>
<feature type="compositionally biased region" description="Low complexity" evidence="2">
    <location>
        <begin position="111"/>
        <end position="120"/>
    </location>
</feature>
<dbReference type="EnsemblMetazoa" id="XM_020006356.1">
    <property type="protein sequence ID" value="XP_019861915.1"/>
    <property type="gene ID" value="LOC109590433"/>
</dbReference>
<gene>
    <name evidence="3" type="primary">109590433</name>
</gene>
<dbReference type="STRING" id="400682.A0A1X7T1B0"/>
<evidence type="ECO:0000313" key="4">
    <source>
        <dbReference type="Proteomes" id="UP000007879"/>
    </source>
</evidence>
<feature type="compositionally biased region" description="Polar residues" evidence="2">
    <location>
        <begin position="272"/>
        <end position="283"/>
    </location>
</feature>
<feature type="region of interest" description="Disordered" evidence="2">
    <location>
        <begin position="67"/>
        <end position="285"/>
    </location>
</feature>
<evidence type="ECO:0000313" key="3">
    <source>
        <dbReference type="EnsemblMetazoa" id="Aqu2.1.07998_001"/>
    </source>
</evidence>
<organism evidence="3">
    <name type="scientific">Amphimedon queenslandica</name>
    <name type="common">Sponge</name>
    <dbReference type="NCBI Taxonomy" id="400682"/>
    <lineage>
        <taxon>Eukaryota</taxon>
        <taxon>Metazoa</taxon>
        <taxon>Porifera</taxon>
        <taxon>Demospongiae</taxon>
        <taxon>Heteroscleromorpha</taxon>
        <taxon>Haplosclerida</taxon>
        <taxon>Niphatidae</taxon>
        <taxon>Amphimedon</taxon>
    </lineage>
</organism>
<dbReference type="GO" id="GO:0010564">
    <property type="term" value="P:regulation of cell cycle process"/>
    <property type="evidence" value="ECO:0007669"/>
    <property type="project" value="TreeGrafter"/>
</dbReference>
<feature type="compositionally biased region" description="Polar residues" evidence="2">
    <location>
        <begin position="185"/>
        <end position="199"/>
    </location>
</feature>
<evidence type="ECO:0008006" key="5">
    <source>
        <dbReference type="Google" id="ProtNLM"/>
    </source>
</evidence>
<sequence length="629" mass="69812">MKQLLLAQPDIRVDLINESMVVLSSGSVPIKPLANSQFFSVSCSLTSSSGLGGGTTPSINVTLAVQENKESSESLSPVPSLKEGQEEEDGHNVSSSSSSASSSTPQPPPTSSTLPATAQPHSTSQSPDDRHASAKRNLAQSFEEVSSSSPPGGSSSFKPSTSLASPRSLSPPVTTPTVSSPPRITFTSPKTSPLLLSQSVGGGGGGGRKGGEKRVMQSHQKYSSLIAGSSPTSSPLKTSNVTQSGGGTLLFDQLTSRPTGAKGREVVAGPTTRGTVPHSSSAPKPQLEYQTAMELELWKMQQEEEFMKGLKEKEETQLKLLAEEFQKRDKQREDVLKQKMDYYQSLEGQLARTLKELESQRQKLKAREQDMVSTQRRLEDERRSLQYDAKREKGLLQSELEGNLQIEKLKSKELAIQLDRTRRQVSELENRLLQREAEFEMYKDKIHSQSSETQLQTELGLLKLEKAELEHKLETATKSKQHYKDEWSKALKEVASLKHREQTVMRDQLKKQQLELEAMRVKYLRAEEQQSLQQQLQQIKDETQRLHAQALSKTPVPGSPRHTPTRQTTPILTSPRLQTIDANIARWIEERNILLQTGVYTHADPTIQKLDKKIQEALLEKRSTYNSSS</sequence>
<evidence type="ECO:0000256" key="1">
    <source>
        <dbReference type="SAM" id="Coils"/>
    </source>
</evidence>
<dbReference type="OrthoDB" id="332250at2759"/>
<dbReference type="GO" id="GO:0005813">
    <property type="term" value="C:centrosome"/>
    <property type="evidence" value="ECO:0007669"/>
    <property type="project" value="TreeGrafter"/>
</dbReference>
<dbReference type="EnsemblMetazoa" id="Aqu2.1.07998_001">
    <property type="protein sequence ID" value="Aqu2.1.07998_001"/>
    <property type="gene ID" value="Aqu2.1.07998"/>
</dbReference>
<feature type="compositionally biased region" description="Low complexity" evidence="2">
    <location>
        <begin position="94"/>
        <end position="104"/>
    </location>
</feature>
<name>A0A1X7T1B0_AMPQE</name>
<feature type="compositionally biased region" description="Low complexity" evidence="2">
    <location>
        <begin position="141"/>
        <end position="183"/>
    </location>
</feature>
<accession>A0A1X7T1B0</accession>
<dbReference type="Proteomes" id="UP000007879">
    <property type="component" value="Unassembled WGS sequence"/>
</dbReference>
<proteinExistence type="predicted"/>
<reference evidence="4" key="1">
    <citation type="journal article" date="2010" name="Nature">
        <title>The Amphimedon queenslandica genome and the evolution of animal complexity.</title>
        <authorList>
            <person name="Srivastava M."/>
            <person name="Simakov O."/>
            <person name="Chapman J."/>
            <person name="Fahey B."/>
            <person name="Gauthier M.E."/>
            <person name="Mitros T."/>
            <person name="Richards G.S."/>
            <person name="Conaco C."/>
            <person name="Dacre M."/>
            <person name="Hellsten U."/>
            <person name="Larroux C."/>
            <person name="Putnam N.H."/>
            <person name="Stanke M."/>
            <person name="Adamska M."/>
            <person name="Darling A."/>
            <person name="Degnan S.M."/>
            <person name="Oakley T.H."/>
            <person name="Plachetzki D.C."/>
            <person name="Zhai Y."/>
            <person name="Adamski M."/>
            <person name="Calcino A."/>
            <person name="Cummins S.F."/>
            <person name="Goodstein D.M."/>
            <person name="Harris C."/>
            <person name="Jackson D.J."/>
            <person name="Leys S.P."/>
            <person name="Shu S."/>
            <person name="Woodcroft B.J."/>
            <person name="Vervoort M."/>
            <person name="Kosik K.S."/>
            <person name="Manning G."/>
            <person name="Degnan B.M."/>
            <person name="Rokhsar D.S."/>
        </authorList>
    </citation>
    <scope>NUCLEOTIDE SEQUENCE [LARGE SCALE GENOMIC DNA]</scope>
</reference>
<keyword evidence="1" id="KW-0175">Coiled coil</keyword>
<protein>
    <recommendedName>
        <fullName evidence="5">DUF3668 domain-containing protein</fullName>
    </recommendedName>
</protein>
<dbReference type="PANTHER" id="PTHR21574">
    <property type="entry name" value="CENTROSOMAL PROTEIN OF 120 KDA"/>
    <property type="match status" value="1"/>
</dbReference>
<dbReference type="InterPro" id="IPR039893">
    <property type="entry name" value="CEP120-like"/>
</dbReference>
<dbReference type="InParanoid" id="A0A1X7T1B0"/>
<dbReference type="AlphaFoldDB" id="A0A1X7T1B0"/>
<feature type="compositionally biased region" description="Polar residues" evidence="2">
    <location>
        <begin position="217"/>
        <end position="243"/>
    </location>
</feature>